<name>A0A1D8P6I0_9FLAO</name>
<sequence>MNNLYNHSDVNNLLERLKHLTVDSKRQWGTMTVDQMLAHCNVSLETAMGLNFPKRKFIGRIFGKLIKLKFLDKKPMVKNSITEDFYITDKNNFEFEKERKRAIELISTFYQNGPEKCTTHPHSYFGKLTPYEWAVLKWKHYDHHLRQFGL</sequence>
<dbReference type="AlphaFoldDB" id="A0A1D8P6I0"/>
<dbReference type="STRING" id="1850246.LPB138_05550"/>
<reference evidence="1 2" key="1">
    <citation type="submission" date="2016-10" db="EMBL/GenBank/DDBJ databases">
        <title>Lutibacter sp. LPB0138, isolated from marine gastropod.</title>
        <authorList>
            <person name="Kim E."/>
            <person name="Yi H."/>
        </authorList>
    </citation>
    <scope>NUCLEOTIDE SEQUENCE [LARGE SCALE GENOMIC DNA]</scope>
    <source>
        <strain evidence="1 2">LPB0138</strain>
    </source>
</reference>
<dbReference type="OrthoDB" id="2599194at2"/>
<gene>
    <name evidence="1" type="ORF">LPB138_05550</name>
</gene>
<keyword evidence="2" id="KW-1185">Reference proteome</keyword>
<accession>A0A1D8P6I0</accession>
<dbReference type="RefSeq" id="WP_070236314.1">
    <property type="nucleotide sequence ID" value="NZ_CP017478.1"/>
</dbReference>
<dbReference type="Proteomes" id="UP000176050">
    <property type="component" value="Chromosome"/>
</dbReference>
<dbReference type="EMBL" id="CP017478">
    <property type="protein sequence ID" value="AOW20176.1"/>
    <property type="molecule type" value="Genomic_DNA"/>
</dbReference>
<evidence type="ECO:0008006" key="3">
    <source>
        <dbReference type="Google" id="ProtNLM"/>
    </source>
</evidence>
<dbReference type="InterPro" id="IPR011463">
    <property type="entry name" value="DUF1569"/>
</dbReference>
<organism evidence="1 2">
    <name type="scientific">Urechidicola croceus</name>
    <dbReference type="NCBI Taxonomy" id="1850246"/>
    <lineage>
        <taxon>Bacteria</taxon>
        <taxon>Pseudomonadati</taxon>
        <taxon>Bacteroidota</taxon>
        <taxon>Flavobacteriia</taxon>
        <taxon>Flavobacteriales</taxon>
        <taxon>Flavobacteriaceae</taxon>
        <taxon>Urechidicola</taxon>
    </lineage>
</organism>
<dbReference type="Gene3D" id="1.20.120.450">
    <property type="entry name" value="dinb family like domain"/>
    <property type="match status" value="1"/>
</dbReference>
<protein>
    <recommendedName>
        <fullName evidence="3">DUF1569 domain-containing protein</fullName>
    </recommendedName>
</protein>
<proteinExistence type="predicted"/>
<dbReference type="InterPro" id="IPR034660">
    <property type="entry name" value="DinB/YfiT-like"/>
</dbReference>
<evidence type="ECO:0000313" key="2">
    <source>
        <dbReference type="Proteomes" id="UP000176050"/>
    </source>
</evidence>
<dbReference type="KEGG" id="lul:LPB138_05550"/>
<evidence type="ECO:0000313" key="1">
    <source>
        <dbReference type="EMBL" id="AOW20176.1"/>
    </source>
</evidence>
<dbReference type="Pfam" id="PF07606">
    <property type="entry name" value="DUF1569"/>
    <property type="match status" value="1"/>
</dbReference>